<keyword evidence="12" id="KW-1185">Reference proteome</keyword>
<keyword evidence="2 6" id="KW-0378">Hydrolase</keyword>
<evidence type="ECO:0000256" key="2">
    <source>
        <dbReference type="ARBA" id="ARBA00022801"/>
    </source>
</evidence>
<dbReference type="EC" id="3.6.4.13" evidence="7"/>
<evidence type="ECO:0000256" key="4">
    <source>
        <dbReference type="ARBA" id="ARBA00022840"/>
    </source>
</evidence>
<evidence type="ECO:0000259" key="10">
    <source>
        <dbReference type="PROSITE" id="PS51194"/>
    </source>
</evidence>
<evidence type="ECO:0000256" key="5">
    <source>
        <dbReference type="ARBA" id="ARBA00022884"/>
    </source>
</evidence>
<dbReference type="InterPro" id="IPR011545">
    <property type="entry name" value="DEAD/DEAH_box_helicase_dom"/>
</dbReference>
<dbReference type="Pfam" id="PF00271">
    <property type="entry name" value="Helicase_C"/>
    <property type="match status" value="1"/>
</dbReference>
<name>A0ABR0GM75_9PEZI</name>
<reference evidence="11 12" key="1">
    <citation type="journal article" date="2023" name="bioRxiv">
        <title>High-quality genome assemblies of four members of thePodospora anserinaspecies complex.</title>
        <authorList>
            <person name="Ament-Velasquez S.L."/>
            <person name="Vogan A.A."/>
            <person name="Wallerman O."/>
            <person name="Hartmann F."/>
            <person name="Gautier V."/>
            <person name="Silar P."/>
            <person name="Giraud T."/>
            <person name="Johannesson H."/>
        </authorList>
    </citation>
    <scope>NUCLEOTIDE SEQUENCE [LARGE SCALE GENOMIC DNA]</scope>
    <source>
        <strain evidence="11 12">CBS 415.72m</strain>
    </source>
</reference>
<evidence type="ECO:0000256" key="3">
    <source>
        <dbReference type="ARBA" id="ARBA00022806"/>
    </source>
</evidence>
<dbReference type="Proteomes" id="UP001323405">
    <property type="component" value="Unassembled WGS sequence"/>
</dbReference>
<evidence type="ECO:0000313" key="11">
    <source>
        <dbReference type="EMBL" id="KAK4656834.1"/>
    </source>
</evidence>
<comment type="catalytic activity">
    <reaction evidence="7">
        <text>ATP + H2O = ADP + phosphate + H(+)</text>
        <dbReference type="Rhea" id="RHEA:13065"/>
        <dbReference type="ChEBI" id="CHEBI:15377"/>
        <dbReference type="ChEBI" id="CHEBI:15378"/>
        <dbReference type="ChEBI" id="CHEBI:30616"/>
        <dbReference type="ChEBI" id="CHEBI:43474"/>
        <dbReference type="ChEBI" id="CHEBI:456216"/>
        <dbReference type="EC" id="3.6.4.13"/>
    </reaction>
</comment>
<dbReference type="PROSITE" id="PS00039">
    <property type="entry name" value="DEAD_ATP_HELICASE"/>
    <property type="match status" value="1"/>
</dbReference>
<feature type="domain" description="Helicase C-terminal" evidence="10">
    <location>
        <begin position="320"/>
        <end position="480"/>
    </location>
</feature>
<dbReference type="InterPro" id="IPR000629">
    <property type="entry name" value="RNA-helicase_DEAD-box_CS"/>
</dbReference>
<comment type="domain">
    <text evidence="7">The Q motif is unique to and characteristic of the DEAD box family of RNA helicases and controls ATP binding and hydrolysis.</text>
</comment>
<protein>
    <recommendedName>
        <fullName evidence="7">ATP-dependent RNA helicase</fullName>
        <ecNumber evidence="7">3.6.4.13</ecNumber>
    </recommendedName>
</protein>
<dbReference type="PANTHER" id="PTHR24031">
    <property type="entry name" value="RNA HELICASE"/>
    <property type="match status" value="1"/>
</dbReference>
<gene>
    <name evidence="11" type="ORF">QC762_207660</name>
</gene>
<comment type="function">
    <text evidence="7">RNA helicase.</text>
</comment>
<dbReference type="GeneID" id="87907584"/>
<dbReference type="Pfam" id="PF00270">
    <property type="entry name" value="DEAD"/>
    <property type="match status" value="1"/>
</dbReference>
<feature type="compositionally biased region" description="Gly residues" evidence="8">
    <location>
        <begin position="569"/>
        <end position="580"/>
    </location>
</feature>
<feature type="region of interest" description="Disordered" evidence="8">
    <location>
        <begin position="557"/>
        <end position="633"/>
    </location>
</feature>
<evidence type="ECO:0000256" key="1">
    <source>
        <dbReference type="ARBA" id="ARBA00022741"/>
    </source>
</evidence>
<dbReference type="InterPro" id="IPR027417">
    <property type="entry name" value="P-loop_NTPase"/>
</dbReference>
<dbReference type="PROSITE" id="PS51194">
    <property type="entry name" value="HELICASE_CTER"/>
    <property type="match status" value="1"/>
</dbReference>
<dbReference type="InterPro" id="IPR001650">
    <property type="entry name" value="Helicase_C-like"/>
</dbReference>
<sequence length="633" mass="69004">MFFPTARVSQRALPRLLNITLRQTAQQNILLSSFATHIGRTRVLFSTFSPLRTASATATVEMASIQIPTVAAGSERVPFSQLKGRIAPQLLQNIEKMGLTHMSPVQEKVLQMSSLKNDCLVQAKTGTGKTIAFLLPALQNIMTAPDLQREFVAILVLAPTRELAQQIADECDKLTGKSFECHIAVGGTSKNSLLRRFLNGKPTILVATPGRLIDYLSEEETRHKLTKLRCVVLDEADRMLDQGFAPSIKRILQQIPKKQTAGWQGMCFSATVPDEIQQFLPLVLDKKHDRISTIDPNETPTVDRIPQSAIPIPSIADALPVLHSYLMTQKKTNPELKAVIFCGTARHAALLYHIFGPTGGAAPKGLSCFQMHSRLSQPARTRTIEEFKNAESGLMFASDVIGRGMDFPDIDLVIQMGFPPEKAQYVHRVGRTGRAGKSGEATMILTPQEMRFVRANKDFPIKVTEPFNHPDLPKSVTKIEEALAKVPELTKFQAYTAFLGFNITVARQLGLQPPEIVGLANEFAYTMGYEEIPEVEAKMVGKMGLKGVPGLRIMGKGGVSRAAPVPSGRTGGGRAQGGPGRMQRGKVADPRPQGASGGNNGSRADGNRRGPRESTGANAEEPSRKRPRRGAQA</sequence>
<comment type="caution">
    <text evidence="11">The sequence shown here is derived from an EMBL/GenBank/DDBJ whole genome shotgun (WGS) entry which is preliminary data.</text>
</comment>
<dbReference type="RefSeq" id="XP_062745809.1">
    <property type="nucleotide sequence ID" value="XM_062887677.1"/>
</dbReference>
<dbReference type="CDD" id="cd18787">
    <property type="entry name" value="SF2_C_DEAD"/>
    <property type="match status" value="1"/>
</dbReference>
<dbReference type="SMART" id="SM00490">
    <property type="entry name" value="HELICc"/>
    <property type="match status" value="1"/>
</dbReference>
<evidence type="ECO:0000259" key="9">
    <source>
        <dbReference type="PROSITE" id="PS51192"/>
    </source>
</evidence>
<evidence type="ECO:0000313" key="12">
    <source>
        <dbReference type="Proteomes" id="UP001323405"/>
    </source>
</evidence>
<dbReference type="PROSITE" id="PS51192">
    <property type="entry name" value="HELICASE_ATP_BIND_1"/>
    <property type="match status" value="1"/>
</dbReference>
<keyword evidence="5 7" id="KW-0694">RNA-binding</keyword>
<proteinExistence type="inferred from homology"/>
<accession>A0ABR0GM75</accession>
<keyword evidence="3 6" id="KW-0347">Helicase</keyword>
<evidence type="ECO:0000256" key="8">
    <source>
        <dbReference type="SAM" id="MobiDB-lite"/>
    </source>
</evidence>
<comment type="similarity">
    <text evidence="6">Belongs to the DEAD box helicase family.</text>
</comment>
<evidence type="ECO:0000256" key="7">
    <source>
        <dbReference type="RuleBase" id="RU365068"/>
    </source>
</evidence>
<dbReference type="InterPro" id="IPR014001">
    <property type="entry name" value="Helicase_ATP-bd"/>
</dbReference>
<organism evidence="11 12">
    <name type="scientific">Podospora pseudocomata</name>
    <dbReference type="NCBI Taxonomy" id="2093779"/>
    <lineage>
        <taxon>Eukaryota</taxon>
        <taxon>Fungi</taxon>
        <taxon>Dikarya</taxon>
        <taxon>Ascomycota</taxon>
        <taxon>Pezizomycotina</taxon>
        <taxon>Sordariomycetes</taxon>
        <taxon>Sordariomycetidae</taxon>
        <taxon>Sordariales</taxon>
        <taxon>Podosporaceae</taxon>
        <taxon>Podospora</taxon>
    </lineage>
</organism>
<dbReference type="SMART" id="SM00487">
    <property type="entry name" value="DEXDc"/>
    <property type="match status" value="1"/>
</dbReference>
<dbReference type="EMBL" id="JAFFHA010000004">
    <property type="protein sequence ID" value="KAK4656834.1"/>
    <property type="molecule type" value="Genomic_DNA"/>
</dbReference>
<keyword evidence="1 6" id="KW-0547">Nucleotide-binding</keyword>
<feature type="domain" description="Helicase ATP-binding" evidence="9">
    <location>
        <begin position="110"/>
        <end position="290"/>
    </location>
</feature>
<keyword evidence="4 6" id="KW-0067">ATP-binding</keyword>
<dbReference type="SUPFAM" id="SSF52540">
    <property type="entry name" value="P-loop containing nucleoside triphosphate hydrolases"/>
    <property type="match status" value="2"/>
</dbReference>
<evidence type="ECO:0000256" key="6">
    <source>
        <dbReference type="RuleBase" id="RU000492"/>
    </source>
</evidence>
<dbReference type="Gene3D" id="3.40.50.300">
    <property type="entry name" value="P-loop containing nucleotide triphosphate hydrolases"/>
    <property type="match status" value="2"/>
</dbReference>